<reference evidence="2 3" key="1">
    <citation type="journal article" date="2019" name="Philos. Trans. R. Soc. Lond., B, Biol. Sci.">
        <title>Ant behaviour and brain gene expression of defending hosts depend on the ecological success of the intruding social parasite.</title>
        <authorList>
            <person name="Kaur R."/>
            <person name="Stoldt M."/>
            <person name="Jongepier E."/>
            <person name="Feldmeyer B."/>
            <person name="Menzel F."/>
            <person name="Bornberg-Bauer E."/>
            <person name="Foitzik S."/>
        </authorList>
    </citation>
    <scope>NUCLEOTIDE SEQUENCE [LARGE SCALE GENOMIC DNA]</scope>
    <source>
        <tissue evidence="2">Whole body</tissue>
    </source>
</reference>
<proteinExistence type="predicted"/>
<feature type="compositionally biased region" description="Basic and acidic residues" evidence="1">
    <location>
        <begin position="580"/>
        <end position="611"/>
    </location>
</feature>
<feature type="region of interest" description="Disordered" evidence="1">
    <location>
        <begin position="298"/>
        <end position="348"/>
    </location>
</feature>
<feature type="compositionally biased region" description="Polar residues" evidence="1">
    <location>
        <begin position="564"/>
        <end position="579"/>
    </location>
</feature>
<feature type="compositionally biased region" description="Polar residues" evidence="1">
    <location>
        <begin position="477"/>
        <end position="494"/>
    </location>
</feature>
<feature type="compositionally biased region" description="Basic and acidic residues" evidence="1">
    <location>
        <begin position="553"/>
        <end position="563"/>
    </location>
</feature>
<feature type="compositionally biased region" description="Basic and acidic residues" evidence="1">
    <location>
        <begin position="334"/>
        <end position="345"/>
    </location>
</feature>
<protein>
    <submittedName>
        <fullName evidence="2">Uncharacterized protein</fullName>
    </submittedName>
</protein>
<dbReference type="AlphaFoldDB" id="A0A4S2KDF9"/>
<sequence length="658" mass="75764">MDTRSDMGAFFENPMFLFVDDAEPIVPIFRSTVYGDTGRIVELADVGCDTDTTFPIHFPRGASDRRRGGAESFKSTRRIAKWLNDKPNEFARTAADVNNDEGRNRINHVRGTTRRDDYDDMYIDDLDYDDLYAQSPYNNLELPRNNSPVEEDDYYAQFVNPRNAIARSRRERIPRYDYSRDLEASFRQSIRVPQRESTSPRWFAENDGKNIREMRGTNVHLSERRKRTKILSRPNGSFNREAEFGKAHETVMHRERDNLPNAADPIAPMKNTFWDFISFENDAECEETTFCNPTRTKNHEKLQKMAPHGKRSYIFDSPPKRVDTVDSEGEEEFKETLKKDRRENLSPEIPINSARYRTSKGDTVKEKPKLLRLNTSNAFASRGQSMKAPIDKRISNAYLAEKNSINTRPYSATEGKKIKSQTTERREEITSATVDERRYRDKFDKLPNDPPKETSRSAGTFNRIADSKSNRRIYTANERNNTNPHRGNSGNSKMDQINVTVSRLAPEEKVTKNERTFALRMTGAAATRTDMEKKKEKKFFSRLPIRTWKRLRTKEPATSRPENDATNGDVNRKLQQVENETAKSNDHSERVENDDVRVKDRAPANRNDVKRSQGFGTGSLSADKPGLIFSNLKGVRGIKGLNTTKGTHEQRKKKTNVK</sequence>
<gene>
    <name evidence="2" type="ORF">DBV15_10390</name>
</gene>
<evidence type="ECO:0000256" key="1">
    <source>
        <dbReference type="SAM" id="MobiDB-lite"/>
    </source>
</evidence>
<dbReference type="Proteomes" id="UP000310200">
    <property type="component" value="Unassembled WGS sequence"/>
</dbReference>
<dbReference type="EMBL" id="QBLH01002756">
    <property type="protein sequence ID" value="TGZ47110.1"/>
    <property type="molecule type" value="Genomic_DNA"/>
</dbReference>
<evidence type="ECO:0000313" key="3">
    <source>
        <dbReference type="Proteomes" id="UP000310200"/>
    </source>
</evidence>
<feature type="region of interest" description="Disordered" evidence="1">
    <location>
        <begin position="438"/>
        <end position="494"/>
    </location>
</feature>
<feature type="region of interest" description="Disordered" evidence="1">
    <location>
        <begin position="550"/>
        <end position="658"/>
    </location>
</feature>
<name>A0A4S2KDF9_9HYME</name>
<accession>A0A4S2KDF9</accession>
<feature type="compositionally biased region" description="Basic and acidic residues" evidence="1">
    <location>
        <begin position="438"/>
        <end position="455"/>
    </location>
</feature>
<keyword evidence="3" id="KW-1185">Reference proteome</keyword>
<evidence type="ECO:0000313" key="2">
    <source>
        <dbReference type="EMBL" id="TGZ47110.1"/>
    </source>
</evidence>
<comment type="caution">
    <text evidence="2">The sequence shown here is derived from an EMBL/GenBank/DDBJ whole genome shotgun (WGS) entry which is preliminary data.</text>
</comment>
<organism evidence="2 3">
    <name type="scientific">Temnothorax longispinosus</name>
    <dbReference type="NCBI Taxonomy" id="300112"/>
    <lineage>
        <taxon>Eukaryota</taxon>
        <taxon>Metazoa</taxon>
        <taxon>Ecdysozoa</taxon>
        <taxon>Arthropoda</taxon>
        <taxon>Hexapoda</taxon>
        <taxon>Insecta</taxon>
        <taxon>Pterygota</taxon>
        <taxon>Neoptera</taxon>
        <taxon>Endopterygota</taxon>
        <taxon>Hymenoptera</taxon>
        <taxon>Apocrita</taxon>
        <taxon>Aculeata</taxon>
        <taxon>Formicoidea</taxon>
        <taxon>Formicidae</taxon>
        <taxon>Myrmicinae</taxon>
        <taxon>Temnothorax</taxon>
    </lineage>
</organism>